<sequence>MRFGEMVIILFIIALAIITIWGPKSKKSLLIYSLIALYIVTVVQIIVEDCRWQMIPCYAASVILTVCIIFRKHDKKTRSKSRRRWKAWLWTTVLFLYASVMVALPLLLPVFALNQPQGPYPVGTAVYHFIDNDRSDEYSADPTDHRELMVQLWYPSESEAGEEAAPYIRDVAAITQGLEQALSFPAWTLSHLGLVKTHAYSNAPLSSMEQEYPILIFSHGMTGFRNQNTFQIEELASHGYIVVGIDHAYDAAATVYPDGREILINKQQLSGFQALDEHMTLWTRDVSFILDRLEQLNRQDEQDRFTGRLNLERIGMFGHSYGGATAAQMLLKDSRIKAAINMDGTLYGEPMPSTGLNKPYLQMNGEKSIDKSIFDNTLEQAMAQSGHTREYYEEFWEETVRRRMNALQGGGYTMTIPHTSHMSYTDFHLFSPLLPNPGENAKSVHRVVNEVSVAFFDQYLKGKRNNAMDELVKKYPDIELVQD</sequence>
<feature type="transmembrane region" description="Helical" evidence="4">
    <location>
        <begin position="29"/>
        <end position="47"/>
    </location>
</feature>
<accession>A0A0M1P411</accession>
<evidence type="ECO:0000256" key="3">
    <source>
        <dbReference type="ARBA" id="ARBA00023098"/>
    </source>
</evidence>
<proteinExistence type="predicted"/>
<dbReference type="EMBL" id="LIUT01000001">
    <property type="protein sequence ID" value="KOR89142.1"/>
    <property type="molecule type" value="Genomic_DNA"/>
</dbReference>
<feature type="transmembrane region" description="Helical" evidence="4">
    <location>
        <begin position="53"/>
        <end position="71"/>
    </location>
</feature>
<gene>
    <name evidence="5" type="ORF">AM231_08180</name>
</gene>
<feature type="transmembrane region" description="Helical" evidence="4">
    <location>
        <begin position="6"/>
        <end position="22"/>
    </location>
</feature>
<dbReference type="GO" id="GO:0016042">
    <property type="term" value="P:lipid catabolic process"/>
    <property type="evidence" value="ECO:0007669"/>
    <property type="project" value="UniProtKB-KW"/>
</dbReference>
<evidence type="ECO:0000256" key="1">
    <source>
        <dbReference type="ARBA" id="ARBA00022801"/>
    </source>
</evidence>
<keyword evidence="4" id="KW-0472">Membrane</keyword>
<feature type="transmembrane region" description="Helical" evidence="4">
    <location>
        <begin position="87"/>
        <end position="112"/>
    </location>
</feature>
<reference evidence="6" key="1">
    <citation type="submission" date="2015-08" db="EMBL/GenBank/DDBJ databases">
        <title>Genome sequencing project for genomic taxonomy and phylogenomics of Bacillus-like bacteria.</title>
        <authorList>
            <person name="Liu B."/>
            <person name="Wang J."/>
            <person name="Zhu Y."/>
            <person name="Liu G."/>
            <person name="Chen Q."/>
            <person name="Chen Z."/>
            <person name="Lan J."/>
            <person name="Che J."/>
            <person name="Ge C."/>
            <person name="Shi H."/>
            <person name="Pan Z."/>
            <person name="Liu X."/>
        </authorList>
    </citation>
    <scope>NUCLEOTIDE SEQUENCE [LARGE SCALE GENOMIC DNA]</scope>
    <source>
        <strain evidence="6">FJAT-22460</strain>
    </source>
</reference>
<dbReference type="OrthoDB" id="9814760at2"/>
<keyword evidence="4" id="KW-1133">Transmembrane helix</keyword>
<dbReference type="GO" id="GO:0003847">
    <property type="term" value="F:1-alkyl-2-acetylglycerophosphocholine esterase activity"/>
    <property type="evidence" value="ECO:0007669"/>
    <property type="project" value="TreeGrafter"/>
</dbReference>
<evidence type="ECO:0000313" key="5">
    <source>
        <dbReference type="EMBL" id="KOR89142.1"/>
    </source>
</evidence>
<evidence type="ECO:0000256" key="4">
    <source>
        <dbReference type="SAM" id="Phobius"/>
    </source>
</evidence>
<dbReference type="AlphaFoldDB" id="A0A0M1P411"/>
<protein>
    <submittedName>
        <fullName evidence="5">Carboxylic ester hydrolase</fullName>
    </submittedName>
</protein>
<organism evidence="5 6">
    <name type="scientific">Paenibacillus solani</name>
    <dbReference type="NCBI Taxonomy" id="1705565"/>
    <lineage>
        <taxon>Bacteria</taxon>
        <taxon>Bacillati</taxon>
        <taxon>Bacillota</taxon>
        <taxon>Bacilli</taxon>
        <taxon>Bacillales</taxon>
        <taxon>Paenibacillaceae</taxon>
        <taxon>Paenibacillus</taxon>
    </lineage>
</organism>
<dbReference type="Proteomes" id="UP000036932">
    <property type="component" value="Unassembled WGS sequence"/>
</dbReference>
<evidence type="ECO:0000313" key="6">
    <source>
        <dbReference type="Proteomes" id="UP000036932"/>
    </source>
</evidence>
<dbReference type="Pfam" id="PF03403">
    <property type="entry name" value="PAF-AH_p_II"/>
    <property type="match status" value="1"/>
</dbReference>
<evidence type="ECO:0000256" key="2">
    <source>
        <dbReference type="ARBA" id="ARBA00022963"/>
    </source>
</evidence>
<dbReference type="Gene3D" id="3.40.50.1820">
    <property type="entry name" value="alpha/beta hydrolase"/>
    <property type="match status" value="1"/>
</dbReference>
<dbReference type="SUPFAM" id="SSF53474">
    <property type="entry name" value="alpha/beta-Hydrolases"/>
    <property type="match status" value="1"/>
</dbReference>
<comment type="caution">
    <text evidence="5">The sequence shown here is derived from an EMBL/GenBank/DDBJ whole genome shotgun (WGS) entry which is preliminary data.</text>
</comment>
<dbReference type="RefSeq" id="WP_054402189.1">
    <property type="nucleotide sequence ID" value="NZ_LIUT01000001.1"/>
</dbReference>
<name>A0A0M1P411_9BACL</name>
<keyword evidence="2" id="KW-0442">Lipid degradation</keyword>
<keyword evidence="1 5" id="KW-0378">Hydrolase</keyword>
<keyword evidence="3" id="KW-0443">Lipid metabolism</keyword>
<dbReference type="PATRIC" id="fig|1705565.3.peg.3573"/>
<dbReference type="InterPro" id="IPR029058">
    <property type="entry name" value="AB_hydrolase_fold"/>
</dbReference>
<dbReference type="PANTHER" id="PTHR10272">
    <property type="entry name" value="PLATELET-ACTIVATING FACTOR ACETYLHYDROLASE"/>
    <property type="match status" value="1"/>
</dbReference>
<keyword evidence="6" id="KW-1185">Reference proteome</keyword>
<dbReference type="PANTHER" id="PTHR10272:SF0">
    <property type="entry name" value="PLATELET-ACTIVATING FACTOR ACETYLHYDROLASE"/>
    <property type="match status" value="1"/>
</dbReference>
<keyword evidence="4" id="KW-0812">Transmembrane</keyword>